<comment type="caution">
    <text evidence="4">The sequence shown here is derived from an EMBL/GenBank/DDBJ whole genome shotgun (WGS) entry which is preliminary data.</text>
</comment>
<organism evidence="4 5">
    <name type="scientific">Undibacterium amnicola</name>
    <dbReference type="NCBI Taxonomy" id="1834038"/>
    <lineage>
        <taxon>Bacteria</taxon>
        <taxon>Pseudomonadati</taxon>
        <taxon>Pseudomonadota</taxon>
        <taxon>Betaproteobacteria</taxon>
        <taxon>Burkholderiales</taxon>
        <taxon>Oxalobacteraceae</taxon>
        <taxon>Undibacterium</taxon>
    </lineage>
</organism>
<feature type="domain" description="SbsA Ig-like" evidence="3">
    <location>
        <begin position="274"/>
        <end position="376"/>
    </location>
</feature>
<feature type="domain" description="SbsA Ig-like" evidence="3">
    <location>
        <begin position="396"/>
        <end position="501"/>
    </location>
</feature>
<evidence type="ECO:0000256" key="1">
    <source>
        <dbReference type="ARBA" id="ARBA00022729"/>
    </source>
</evidence>
<evidence type="ECO:0000313" key="4">
    <source>
        <dbReference type="EMBL" id="MBC3831560.1"/>
    </source>
</evidence>
<keyword evidence="5" id="KW-1185">Reference proteome</keyword>
<dbReference type="Pfam" id="PF13205">
    <property type="entry name" value="Big_5"/>
    <property type="match status" value="4"/>
</dbReference>
<dbReference type="InterPro" id="IPR032812">
    <property type="entry name" value="SbsA_Ig"/>
</dbReference>
<evidence type="ECO:0000256" key="2">
    <source>
        <dbReference type="SAM" id="SignalP"/>
    </source>
</evidence>
<dbReference type="PROSITE" id="PS51257">
    <property type="entry name" value="PROKAR_LIPOPROTEIN"/>
    <property type="match status" value="1"/>
</dbReference>
<evidence type="ECO:0000259" key="3">
    <source>
        <dbReference type="Pfam" id="PF13205"/>
    </source>
</evidence>
<sequence>MKLMCQSNMSFSIALLSSVLLSACGGGSGGGSTAASSNPTSTIPAATDTVPPTLATTAIVSPPNGDGNVSKNAPISFRASEPLSSAKVILTCGGAVVPTVTTFLLDTVTSTPSQSLPYGTACTATVDSTSTKDLAGNKFGSNVLITSFTVEKAPVVVTPGDTTAPTISAVISPLNGSTGVSLMPNISFKASEPLSSVRVILTCSGTAIPTNNTINSDVVVAAPIQNLAYGASCIATVDSSMTKDMAGNKFVSNVVITSFTVEQAPVVVIPPTSDKTPPNLTGIVFPSNGSINVATDAKVIFQVSEPLSSIKTLMFCGANSAAVAVSSWTSGNSVTVTPVAPYPTNATCNLLIDRTGSKDLAGNAFSENWLITKFTTDGTVVVIPPDTGPTTPTGDVTPPVYLGGIFPADGATDVMPNTEIQFDMSEKVATIRVSYSCTGGTSANYLDNADVYDKTTSRVKFMVASALLPYGSTCVVTLHNADTRDLANNLMKGYSTILTTFKVRSRVSSVVCDQTAPRTSVPVMNGKPLVEVCNGIFSDPAISTAEYGEVAQVRTFSMNSIKKFFGTSKMTTVPDIIVCKTAECSVFFMDADYGGRVMPQGMSTQNGSFTAPRDTFVVGKPYGSEFNRLLVSAHELTHVEFLARLGNGRVPTWFNEGLATYVGGSPVCRPFTPGVTLPAKAQPDLKDQTQWKIDAPHYCQGSEEITSWIQKNGKQALIDLLDKVKNGAEFYSVYGSLIN</sequence>
<reference evidence="4 5" key="1">
    <citation type="submission" date="2020-08" db="EMBL/GenBank/DDBJ databases">
        <title>Novel species isolated from subtropical streams in China.</title>
        <authorList>
            <person name="Lu H."/>
        </authorList>
    </citation>
    <scope>NUCLEOTIDE SEQUENCE [LARGE SCALE GENOMIC DNA]</scope>
    <source>
        <strain evidence="4 5">KCTC 52442</strain>
    </source>
</reference>
<accession>A0ABR6XPY1</accession>
<evidence type="ECO:0000313" key="5">
    <source>
        <dbReference type="Proteomes" id="UP000643610"/>
    </source>
</evidence>
<feature type="signal peptide" evidence="2">
    <location>
        <begin position="1"/>
        <end position="22"/>
    </location>
</feature>
<proteinExistence type="predicted"/>
<feature type="chain" id="PRO_5045950427" evidence="2">
    <location>
        <begin position="23"/>
        <end position="739"/>
    </location>
</feature>
<name>A0ABR6XPY1_9BURK</name>
<gene>
    <name evidence="4" type="ORF">H8K33_08560</name>
</gene>
<dbReference type="EMBL" id="JACOFU010000003">
    <property type="protein sequence ID" value="MBC3831560.1"/>
    <property type="molecule type" value="Genomic_DNA"/>
</dbReference>
<feature type="domain" description="SbsA Ig-like" evidence="3">
    <location>
        <begin position="48"/>
        <end position="149"/>
    </location>
</feature>
<keyword evidence="1 2" id="KW-0732">Signal</keyword>
<dbReference type="Proteomes" id="UP000643610">
    <property type="component" value="Unassembled WGS sequence"/>
</dbReference>
<feature type="domain" description="SbsA Ig-like" evidence="3">
    <location>
        <begin position="161"/>
        <end position="260"/>
    </location>
</feature>
<protein>
    <submittedName>
        <fullName evidence="4">Ig-like domain-containing protein</fullName>
    </submittedName>
</protein>